<proteinExistence type="predicted"/>
<reference evidence="2" key="1">
    <citation type="submission" date="2020-02" db="EMBL/GenBank/DDBJ databases">
        <authorList>
            <person name="Meier V. D."/>
        </authorList>
    </citation>
    <scope>NUCLEOTIDE SEQUENCE</scope>
    <source>
        <strain evidence="2">AVDCRST_MAG67</strain>
    </source>
</reference>
<sequence length="141" mass="13933">MTTDAPQDRFPARAIMDVTDAHADRGRQHPPAELVIAGRVLAAAAGIVGGAAIFAAGGLYALLSTCAGLDGQQSGLCENFGSLVESLEWIAVLGGGAAAIAGGVGTAATGRARWIAGGFGIALLLVALLVVLVAAQEGGLR</sequence>
<dbReference type="EMBL" id="CADCVQ010000041">
    <property type="protein sequence ID" value="CAA9480461.1"/>
    <property type="molecule type" value="Genomic_DNA"/>
</dbReference>
<gene>
    <name evidence="2" type="ORF">AVDCRST_MAG67-838</name>
</gene>
<name>A0A6J4RTD3_9ACTN</name>
<evidence type="ECO:0000256" key="1">
    <source>
        <dbReference type="SAM" id="Phobius"/>
    </source>
</evidence>
<feature type="transmembrane region" description="Helical" evidence="1">
    <location>
        <begin position="114"/>
        <end position="135"/>
    </location>
</feature>
<evidence type="ECO:0000313" key="2">
    <source>
        <dbReference type="EMBL" id="CAA9480461.1"/>
    </source>
</evidence>
<keyword evidence="1" id="KW-1133">Transmembrane helix</keyword>
<keyword evidence="1" id="KW-0472">Membrane</keyword>
<organism evidence="2">
    <name type="scientific">uncultured Solirubrobacteraceae bacterium</name>
    <dbReference type="NCBI Taxonomy" id="1162706"/>
    <lineage>
        <taxon>Bacteria</taxon>
        <taxon>Bacillati</taxon>
        <taxon>Actinomycetota</taxon>
        <taxon>Thermoleophilia</taxon>
        <taxon>Solirubrobacterales</taxon>
        <taxon>Solirubrobacteraceae</taxon>
        <taxon>environmental samples</taxon>
    </lineage>
</organism>
<feature type="transmembrane region" description="Helical" evidence="1">
    <location>
        <begin position="40"/>
        <end position="63"/>
    </location>
</feature>
<feature type="transmembrane region" description="Helical" evidence="1">
    <location>
        <begin position="89"/>
        <end position="108"/>
    </location>
</feature>
<dbReference type="AlphaFoldDB" id="A0A6J4RTD3"/>
<keyword evidence="1" id="KW-0812">Transmembrane</keyword>
<protein>
    <submittedName>
        <fullName evidence="2">Uncharacterized protein</fullName>
    </submittedName>
</protein>
<accession>A0A6J4RTD3</accession>